<protein>
    <submittedName>
        <fullName evidence="3">Uncharacterized protein</fullName>
    </submittedName>
</protein>
<keyword evidence="2" id="KW-1185">Reference proteome</keyword>
<reference evidence="3" key="2">
    <citation type="submission" date="2022-04" db="UniProtKB">
        <authorList>
            <consortium name="WormBaseParasite"/>
        </authorList>
    </citation>
    <scope>IDENTIFICATION</scope>
</reference>
<keyword evidence="1" id="KW-0812">Transmembrane</keyword>
<sequence>MIQKFQMFIYFTVLIQRAIMEINTFGTQFVTLFPWSNKVSNGTSLTFEIVNASENETATIIIEYDIGLGHFKSMAELSKDVIHVASNSFITHKFDPTTVMTRPLKDDRSSVISVGATRIFISSNLSISIIECIFITRRNGDCFTVLPVTMAGNHYSFSIATFMGISTAYFIPTYTDSYINITTITRESFKRVNRTNRISRFDHGSMIYAYNNSINDSFTVHITSSSPIVILLAIRTQLTDISSESFACTMLMPLPDNVYSRIALRDDFDVHFTPLQSFENCQTHLFLSPPMQSCQTFTVATFRPNSTKLINVEPCNIFDNIVMQWNYHFKDAIIGYASNNTLFQLLRFETYQNLYSFLDMIPAYSQYLTGRMCFPFKNESEQLFLYDISRQQDSIVLDGKVIDAEYVQYFENSFRSITMRKINTTKLERGMHCLESNGRYLLFIFGGNRRNYGYAYAFNAYPTETLKWTMKNDANLYHQDIFGVSFITLFPWMIDENATDNFNTDLSLDILNPHPYMFARVRISYYNGSKGNLTEILYNIKPYTHHKLKMNKIMMTKLYNAYNVSIYKSYYDSRITITSTIPISVTQSCFIGNRIGDSFTVLPLKMAGQNYSFSLPKSVANNSHSIVYLLPSFQTTKISFIAKVDGEEKLYNIKTKAAKNSSIFAYYGSAEEVSMNLWSDKSFQVIIALQRLLIIHNTEHRLDFGCTMAVPMPSQSVCSMENDMSLHDMHYMFIAQHYNYSGFFTMTPSDSKCSAYYVDFFPRKKSTVKEIKRLKFEPATMQHYFQLSGQIFSDFSTMYCRNDYIQVYSFGSSNMEGSYIDFIPSTQQYVTGRSHFVASHYQNWVLIFMDQNAINDIEMDGVFISNNYVYKMLSPNNSGYFALQTVHSTVRLHYVQSTGYYSVHILSDTSENGFYQYFVTLSSYRNIIKNREQKLHSNITTREVTTEKTLLKSSTKPFQKIVCDKELSLNCKSIANNKNESDIIMLDHRNIAKGIRARNMFASGNSIKLTTAALIIIIQLLLLSLIKIV</sequence>
<name>A0A8L7TLS3_BRUMA</name>
<dbReference type="Proteomes" id="UP000006672">
    <property type="component" value="Unassembled WGS sequence"/>
</dbReference>
<organism evidence="2 3">
    <name type="scientific">Brugia malayi</name>
    <name type="common">Filarial nematode worm</name>
    <dbReference type="NCBI Taxonomy" id="6279"/>
    <lineage>
        <taxon>Eukaryota</taxon>
        <taxon>Metazoa</taxon>
        <taxon>Ecdysozoa</taxon>
        <taxon>Nematoda</taxon>
        <taxon>Chromadorea</taxon>
        <taxon>Rhabditida</taxon>
        <taxon>Spirurina</taxon>
        <taxon>Spiruromorpha</taxon>
        <taxon>Filarioidea</taxon>
        <taxon>Onchocercidae</taxon>
        <taxon>Brugia</taxon>
    </lineage>
</organism>
<dbReference type="AlphaFoldDB" id="A0A8L7TLS3"/>
<reference evidence="2" key="1">
    <citation type="journal article" date="2007" name="Science">
        <title>Draft genome of the filarial nematode parasite Brugia malayi.</title>
        <authorList>
            <person name="Ghedin E."/>
            <person name="Wang S."/>
            <person name="Spiro D."/>
            <person name="Caler E."/>
            <person name="Zhao Q."/>
            <person name="Crabtree J."/>
            <person name="Allen J.E."/>
            <person name="Delcher A.L."/>
            <person name="Guiliano D.B."/>
            <person name="Miranda-Saavedra D."/>
            <person name="Angiuoli S.V."/>
            <person name="Creasy T."/>
            <person name="Amedeo P."/>
            <person name="Haas B."/>
            <person name="El-Sayed N.M."/>
            <person name="Wortman J.R."/>
            <person name="Feldblyum T."/>
            <person name="Tallon L."/>
            <person name="Schatz M."/>
            <person name="Shumway M."/>
            <person name="Koo H."/>
            <person name="Salzberg S.L."/>
            <person name="Schobel S."/>
            <person name="Pertea M."/>
            <person name="Pop M."/>
            <person name="White O."/>
            <person name="Barton G.J."/>
            <person name="Carlow C.K."/>
            <person name="Crawford M.J."/>
            <person name="Daub J."/>
            <person name="Dimmic M.W."/>
            <person name="Estes C.F."/>
            <person name="Foster J.M."/>
            <person name="Ganatra M."/>
            <person name="Gregory W.F."/>
            <person name="Johnson N.M."/>
            <person name="Jin J."/>
            <person name="Komuniecki R."/>
            <person name="Korf I."/>
            <person name="Kumar S."/>
            <person name="Laney S."/>
            <person name="Li B.W."/>
            <person name="Li W."/>
            <person name="Lindblom T.H."/>
            <person name="Lustigman S."/>
            <person name="Ma D."/>
            <person name="Maina C.V."/>
            <person name="Martin D.M."/>
            <person name="McCarter J.P."/>
            <person name="McReynolds L."/>
            <person name="Mitreva M."/>
            <person name="Nutman T.B."/>
            <person name="Parkinson J."/>
            <person name="Peregrin-Alvarez J.M."/>
            <person name="Poole C."/>
            <person name="Ren Q."/>
            <person name="Saunders L."/>
            <person name="Sluder A.E."/>
            <person name="Smith K."/>
            <person name="Stanke M."/>
            <person name="Unnasch T.R."/>
            <person name="Ware J."/>
            <person name="Wei A.D."/>
            <person name="Weil G."/>
            <person name="Williams D.J."/>
            <person name="Zhang Y."/>
            <person name="Williams S.A."/>
            <person name="Fraser-Liggett C."/>
            <person name="Slatko B."/>
            <person name="Blaxter M.L."/>
            <person name="Scott A.L."/>
        </authorList>
    </citation>
    <scope>NUCLEOTIDE SEQUENCE</scope>
    <source>
        <strain evidence="2">FR3</strain>
    </source>
</reference>
<evidence type="ECO:0000313" key="3">
    <source>
        <dbReference type="WBParaSite" id="Bm9105.1"/>
    </source>
</evidence>
<dbReference type="WBParaSite" id="Bm9105.1">
    <property type="protein sequence ID" value="Bm9105.1"/>
    <property type="gene ID" value="WBGene00229366"/>
</dbReference>
<feature type="transmembrane region" description="Helical" evidence="1">
    <location>
        <begin position="1007"/>
        <end position="1026"/>
    </location>
</feature>
<evidence type="ECO:0000256" key="1">
    <source>
        <dbReference type="SAM" id="Phobius"/>
    </source>
</evidence>
<accession>A0A8L7TLS3</accession>
<evidence type="ECO:0000313" key="2">
    <source>
        <dbReference type="Proteomes" id="UP000006672"/>
    </source>
</evidence>
<keyword evidence="1" id="KW-1133">Transmembrane helix</keyword>
<proteinExistence type="predicted"/>
<keyword evidence="1" id="KW-0472">Membrane</keyword>